<evidence type="ECO:0000256" key="1">
    <source>
        <dbReference type="ARBA" id="ARBA00022729"/>
    </source>
</evidence>
<reference evidence="3 4" key="1">
    <citation type="submission" date="2024-06" db="EMBL/GenBank/DDBJ databases">
        <title>The Natural Products Discovery Center: Release of the First 8490 Sequenced Strains for Exploring Actinobacteria Biosynthetic Diversity.</title>
        <authorList>
            <person name="Kalkreuter E."/>
            <person name="Kautsar S.A."/>
            <person name="Yang D."/>
            <person name="Bader C.D."/>
            <person name="Teijaro C.N."/>
            <person name="Fluegel L."/>
            <person name="Davis C.M."/>
            <person name="Simpson J.R."/>
            <person name="Lauterbach L."/>
            <person name="Steele A.D."/>
            <person name="Gui C."/>
            <person name="Meng S."/>
            <person name="Li G."/>
            <person name="Viehrig K."/>
            <person name="Ye F."/>
            <person name="Su P."/>
            <person name="Kiefer A.F."/>
            <person name="Nichols A."/>
            <person name="Cepeda A.J."/>
            <person name="Yan W."/>
            <person name="Fan B."/>
            <person name="Jiang Y."/>
            <person name="Adhikari A."/>
            <person name="Zheng C.-J."/>
            <person name="Schuster L."/>
            <person name="Cowan T.M."/>
            <person name="Smanski M.J."/>
            <person name="Chevrette M.G."/>
            <person name="De Carvalho L.P.S."/>
            <person name="Shen B."/>
        </authorList>
    </citation>
    <scope>NUCLEOTIDE SEQUENCE [LARGE SCALE GENOMIC DNA]</scope>
    <source>
        <strain evidence="3 4">NPDC045974</strain>
    </source>
</reference>
<evidence type="ECO:0000259" key="2">
    <source>
        <dbReference type="Pfam" id="PF03372"/>
    </source>
</evidence>
<evidence type="ECO:0000313" key="3">
    <source>
        <dbReference type="EMBL" id="MEU7073698.1"/>
    </source>
</evidence>
<dbReference type="Pfam" id="PF03372">
    <property type="entry name" value="Exo_endo_phos"/>
    <property type="match status" value="1"/>
</dbReference>
<dbReference type="PANTHER" id="PTHR44103:SF1">
    <property type="entry name" value="PROPROTEIN CONVERTASE P"/>
    <property type="match status" value="1"/>
</dbReference>
<sequence length="593" mass="62150">MCVGLMLTAPQAQADTVGPSAAPPVRTYTYNMCGSGGTGGCDVSAAGNEARYDAIVGETAAGVWNADYLFLVEVCRYQFDDLKARLGSRGYTGRYVETVPAGSLGSLCKDPVGTTTPSYGMATFVRGVVVDGVDLTLDTRAAILTTVPGSNAEDIKAPCIKAWVQSRQTWACSVHLWWGLPTLPADPTTQQQAMHSVMTREADKLAAQAGTWEDAGIPVVLGGDFNSSPWGDVLDRFYEAGAGEGGHGTFAEADETDADRFGMRGTLCAAPALRCRSGQLTKLDAPHATQTQKLDYTFFSSRYFRGEVGDVPPEPRTPTVGKWISDHLPIRGAAYWEDCVAYGATPGAVFRRDAAGGLYRYEGRTEGAGAGVAKPCKVGTGWSGMKRVARQGTTLAAVDTAGDLWHYEAAPSDGSYSGGSGRTAAGTGFGNDDLLLAPGDADGDGAADLITRDSAGALWLHKGTGPHGYAPRTRIADMDGGTWGGYRFVVAVDFDRDLTGPKAADLLAVDAGGRLWFHRGNGDGTFSARQAIGTSWTVYDALVAPGDLDGDGRPDLVGREAGGDLYSYKGDGAGGYAPRVKIGSSFPSGELLF</sequence>
<keyword evidence="4" id="KW-1185">Reference proteome</keyword>
<proteinExistence type="predicted"/>
<dbReference type="Proteomes" id="UP001551329">
    <property type="component" value="Unassembled WGS sequence"/>
</dbReference>
<gene>
    <name evidence="3" type="ORF">AB0A88_26640</name>
</gene>
<dbReference type="InterPro" id="IPR028994">
    <property type="entry name" value="Integrin_alpha_N"/>
</dbReference>
<dbReference type="InterPro" id="IPR013517">
    <property type="entry name" value="FG-GAP"/>
</dbReference>
<dbReference type="InterPro" id="IPR036691">
    <property type="entry name" value="Endo/exonu/phosph_ase_sf"/>
</dbReference>
<feature type="domain" description="Endonuclease/exonuclease/phosphatase" evidence="2">
    <location>
        <begin position="29"/>
        <end position="327"/>
    </location>
</feature>
<dbReference type="SUPFAM" id="SSF56219">
    <property type="entry name" value="DNase I-like"/>
    <property type="match status" value="1"/>
</dbReference>
<dbReference type="EMBL" id="JBEZAE010000020">
    <property type="protein sequence ID" value="MEU7073698.1"/>
    <property type="molecule type" value="Genomic_DNA"/>
</dbReference>
<dbReference type="Pfam" id="PF13517">
    <property type="entry name" value="FG-GAP_3"/>
    <property type="match status" value="1"/>
</dbReference>
<accession>A0ABV3CHT3</accession>
<evidence type="ECO:0000313" key="4">
    <source>
        <dbReference type="Proteomes" id="UP001551329"/>
    </source>
</evidence>
<organism evidence="3 4">
    <name type="scientific">Streptomyces narbonensis</name>
    <dbReference type="NCBI Taxonomy" id="67333"/>
    <lineage>
        <taxon>Bacteria</taxon>
        <taxon>Bacillati</taxon>
        <taxon>Actinomycetota</taxon>
        <taxon>Actinomycetes</taxon>
        <taxon>Kitasatosporales</taxon>
        <taxon>Streptomycetaceae</taxon>
        <taxon>Streptomyces</taxon>
    </lineage>
</organism>
<dbReference type="PANTHER" id="PTHR44103">
    <property type="entry name" value="PROPROTEIN CONVERTASE P"/>
    <property type="match status" value="1"/>
</dbReference>
<dbReference type="RefSeq" id="WP_358472905.1">
    <property type="nucleotide sequence ID" value="NZ_JBEZAE010000020.1"/>
</dbReference>
<dbReference type="Gene3D" id="3.60.10.10">
    <property type="entry name" value="Endonuclease/exonuclease/phosphatase"/>
    <property type="match status" value="1"/>
</dbReference>
<protein>
    <submittedName>
        <fullName evidence="3">VCBS repeat-containing protein</fullName>
    </submittedName>
</protein>
<comment type="caution">
    <text evidence="3">The sequence shown here is derived from an EMBL/GenBank/DDBJ whole genome shotgun (WGS) entry which is preliminary data.</text>
</comment>
<keyword evidence="1" id="KW-0732">Signal</keyword>
<dbReference type="SUPFAM" id="SSF69318">
    <property type="entry name" value="Integrin alpha N-terminal domain"/>
    <property type="match status" value="1"/>
</dbReference>
<dbReference type="InterPro" id="IPR005135">
    <property type="entry name" value="Endo/exonuclease/phosphatase"/>
</dbReference>
<name>A0ABV3CHT3_9ACTN</name>